<gene>
    <name evidence="1" type="ORF">MEDL_41667</name>
</gene>
<protein>
    <submittedName>
        <fullName evidence="1">Uncharacterized protein</fullName>
    </submittedName>
</protein>
<dbReference type="Proteomes" id="UP000683360">
    <property type="component" value="Unassembled WGS sequence"/>
</dbReference>
<evidence type="ECO:0000313" key="1">
    <source>
        <dbReference type="EMBL" id="CAG2228725.1"/>
    </source>
</evidence>
<dbReference type="AlphaFoldDB" id="A0A8S3TI85"/>
<dbReference type="OrthoDB" id="10348079at2759"/>
<name>A0A8S3TI85_MYTED</name>
<reference evidence="1" key="1">
    <citation type="submission" date="2021-03" db="EMBL/GenBank/DDBJ databases">
        <authorList>
            <person name="Bekaert M."/>
        </authorList>
    </citation>
    <scope>NUCLEOTIDE SEQUENCE</scope>
</reference>
<comment type="caution">
    <text evidence="1">The sequence shown here is derived from an EMBL/GenBank/DDBJ whole genome shotgun (WGS) entry which is preliminary data.</text>
</comment>
<sequence length="630" mass="70279">MLFKILASFDQSVNFYISLDACNYEFSVGIENLPYKKKLLNYDFGTEEFITLADVIRLTFKIDDLKTEKMFLLNAGVSLCVDNKQSCLFTLNLMKDILLPKPLCNLETKITLSIGKALDAMPEYVSDLFIEAAGVKQYMEDPSCSRSSAPYSPSTDGWNKAVAVPRTLLQQMAGIKVSTLREKIHPVTGVIPYSPSTDGWNKECPLDLKLPKIPNNIPVTCHIPDYCTGVKRSAKLGNIMFLDFLVIDLQAEKKIIFSMNASVCLEAGKVCDITLEIVKDMYLPKIACDWSSSINSFSVSNFLAKQGLSLQSPLTDIVVKQILERLGIAEYLQDPQCDISNKMYQSQPGDLVGWRDECPGGLGNLKALSPLSIATSKGHIASRCTYIDFCLYIPLLRRSFHAYFDLNMCERSFKIGIEKLVLDSDFSTYIWGQRDTIDLIDVFIVDFLVDYNENAKYFRVDLNISIYLDRSQQYVTFEVFEGQVLPISACHYDTSYGVPGFSLNSWYAYHNIPKGSLLNPVMASKLLEYLKIGELMSPTQCQPSGAKYSPSVGGWKDACPLDVTMATLHKSSVGSIAEACTAVDLCSDVDFLGRPFHIYIDLDPCTNIGKIGVEEFSLKLDLTDATIFGN</sequence>
<organism evidence="1 2">
    <name type="scientific">Mytilus edulis</name>
    <name type="common">Blue mussel</name>
    <dbReference type="NCBI Taxonomy" id="6550"/>
    <lineage>
        <taxon>Eukaryota</taxon>
        <taxon>Metazoa</taxon>
        <taxon>Spiralia</taxon>
        <taxon>Lophotrochozoa</taxon>
        <taxon>Mollusca</taxon>
        <taxon>Bivalvia</taxon>
        <taxon>Autobranchia</taxon>
        <taxon>Pteriomorphia</taxon>
        <taxon>Mytilida</taxon>
        <taxon>Mytiloidea</taxon>
        <taxon>Mytilidae</taxon>
        <taxon>Mytilinae</taxon>
        <taxon>Mytilus</taxon>
    </lineage>
</organism>
<evidence type="ECO:0000313" key="2">
    <source>
        <dbReference type="Proteomes" id="UP000683360"/>
    </source>
</evidence>
<dbReference type="EMBL" id="CAJPWZ010002001">
    <property type="protein sequence ID" value="CAG2228725.1"/>
    <property type="molecule type" value="Genomic_DNA"/>
</dbReference>
<proteinExistence type="predicted"/>
<keyword evidence="2" id="KW-1185">Reference proteome</keyword>
<accession>A0A8S3TI85</accession>